<evidence type="ECO:0000313" key="3">
    <source>
        <dbReference type="EMBL" id="MFC4094244.1"/>
    </source>
</evidence>
<keyword evidence="4" id="KW-1185">Reference proteome</keyword>
<evidence type="ECO:0000256" key="1">
    <source>
        <dbReference type="ARBA" id="ARBA00022737"/>
    </source>
</evidence>
<dbReference type="PANTHER" id="PTHR24161:SF85">
    <property type="entry name" value="PALMITOYLTRANSFERASE HIP14"/>
    <property type="match status" value="1"/>
</dbReference>
<dbReference type="PROSITE" id="PS50297">
    <property type="entry name" value="ANK_REP_REGION"/>
    <property type="match status" value="5"/>
</dbReference>
<feature type="repeat" description="ANK" evidence="2">
    <location>
        <begin position="442"/>
        <end position="475"/>
    </location>
</feature>
<evidence type="ECO:0000313" key="4">
    <source>
        <dbReference type="Proteomes" id="UP001595814"/>
    </source>
</evidence>
<dbReference type="EMBL" id="JBHSAW010000001">
    <property type="protein sequence ID" value="MFC4094244.1"/>
    <property type="molecule type" value="Genomic_DNA"/>
</dbReference>
<dbReference type="SMART" id="SM00248">
    <property type="entry name" value="ANK"/>
    <property type="match status" value="10"/>
</dbReference>
<evidence type="ECO:0000256" key="2">
    <source>
        <dbReference type="PROSITE-ProRule" id="PRU00023"/>
    </source>
</evidence>
<protein>
    <submittedName>
        <fullName evidence="3">Ankyrin repeat domain-containing protein</fullName>
    </submittedName>
</protein>
<comment type="caution">
    <text evidence="3">The sequence shown here is derived from an EMBL/GenBank/DDBJ whole genome shotgun (WGS) entry which is preliminary data.</text>
</comment>
<feature type="repeat" description="ANK" evidence="2">
    <location>
        <begin position="133"/>
        <end position="167"/>
    </location>
</feature>
<dbReference type="SUPFAM" id="SSF48403">
    <property type="entry name" value="Ankyrin repeat"/>
    <property type="match status" value="2"/>
</dbReference>
<proteinExistence type="predicted"/>
<dbReference type="Proteomes" id="UP001595814">
    <property type="component" value="Unassembled WGS sequence"/>
</dbReference>
<feature type="repeat" description="ANK" evidence="2">
    <location>
        <begin position="100"/>
        <end position="132"/>
    </location>
</feature>
<dbReference type="Gene3D" id="1.25.40.20">
    <property type="entry name" value="Ankyrin repeat-containing domain"/>
    <property type="match status" value="3"/>
</dbReference>
<keyword evidence="2" id="KW-0040">ANK repeat</keyword>
<name>A0ABV8JIQ9_9FLAO</name>
<dbReference type="Pfam" id="PF12796">
    <property type="entry name" value="Ank_2"/>
    <property type="match status" value="3"/>
</dbReference>
<dbReference type="InterPro" id="IPR036770">
    <property type="entry name" value="Ankyrin_rpt-contain_sf"/>
</dbReference>
<feature type="repeat" description="ANK" evidence="2">
    <location>
        <begin position="338"/>
        <end position="370"/>
    </location>
</feature>
<dbReference type="RefSeq" id="WP_192462496.1">
    <property type="nucleotide sequence ID" value="NZ_JACYFJ010000004.1"/>
</dbReference>
<dbReference type="PANTHER" id="PTHR24161">
    <property type="entry name" value="ANK_REP_REGION DOMAIN-CONTAINING PROTEIN-RELATED"/>
    <property type="match status" value="1"/>
</dbReference>
<dbReference type="PROSITE" id="PS50088">
    <property type="entry name" value="ANK_REPEAT"/>
    <property type="match status" value="7"/>
</dbReference>
<keyword evidence="1" id="KW-0677">Repeat</keyword>
<reference evidence="4" key="1">
    <citation type="journal article" date="2019" name="Int. J. Syst. Evol. Microbiol.">
        <title>The Global Catalogue of Microorganisms (GCM) 10K type strain sequencing project: providing services to taxonomists for standard genome sequencing and annotation.</title>
        <authorList>
            <consortium name="The Broad Institute Genomics Platform"/>
            <consortium name="The Broad Institute Genome Sequencing Center for Infectious Disease"/>
            <person name="Wu L."/>
            <person name="Ma J."/>
        </authorList>
    </citation>
    <scope>NUCLEOTIDE SEQUENCE [LARGE SCALE GENOMIC DNA]</scope>
    <source>
        <strain evidence="4">CECT 7477</strain>
    </source>
</reference>
<dbReference type="InterPro" id="IPR002110">
    <property type="entry name" value="Ankyrin_rpt"/>
</dbReference>
<organism evidence="3 4">
    <name type="scientific">Euzebyella saccharophila</name>
    <dbReference type="NCBI Taxonomy" id="679664"/>
    <lineage>
        <taxon>Bacteria</taxon>
        <taxon>Pseudomonadati</taxon>
        <taxon>Bacteroidota</taxon>
        <taxon>Flavobacteriia</taxon>
        <taxon>Flavobacteriales</taxon>
        <taxon>Flavobacteriaceae</taxon>
        <taxon>Euzebyella</taxon>
    </lineage>
</organism>
<dbReference type="Pfam" id="PF13637">
    <property type="entry name" value="Ank_4"/>
    <property type="match status" value="1"/>
</dbReference>
<feature type="repeat" description="ANK" evidence="2">
    <location>
        <begin position="409"/>
        <end position="441"/>
    </location>
</feature>
<sequence length="501" mass="54950">MKTNLIKYSLFVLVIALVPLQLLAQRHSERSKNTFLNRDYWEGQPTISDIEANIKAGHSITEANGGGFDATTFAIFGNNPVSTIKYLVENGNDVNKTTHDSRTYIFWAASRGNLEVVEYLIENGAKMDVKDSHGYGPLSFTAATGQQDTKVYDLLMEGGADLTKEKDHHSKNALLVAIGRAKDLKLVDYFVSKGLDINSTDDHGNGVFHYASQGGNIAILKELKDRGVSITMNPETSENAIFFASKSREANIALFEYLESLGLKVNTTTKDGETPLHNLASSSDDTSLLDYFIKKGVDPNTVSKEGNTALTKAAQRNKLAVVKYFAEKSNNINHSNKEGKTALTIAVQNNTIDVVSYLIEKGADVNVLDEKGNTLAFYLFETRGMPRDFAKKVDALSKAGFDFKKLQGDDSSIWHLAVAKNNLELLKKIKDFGADINAKDKDGNAPIHYAAMKTTNADILKFLLDNGADAASTTEFGETAYDLASENELLAKNKVNIDFLN</sequence>
<feature type="repeat" description="ANK" evidence="2">
    <location>
        <begin position="305"/>
        <end position="337"/>
    </location>
</feature>
<accession>A0ABV8JIQ9</accession>
<feature type="repeat" description="ANK" evidence="2">
    <location>
        <begin position="271"/>
        <end position="304"/>
    </location>
</feature>
<gene>
    <name evidence="3" type="ORF">ACFOUT_00050</name>
</gene>